<keyword evidence="2" id="KW-1185">Reference proteome</keyword>
<proteinExistence type="predicted"/>
<accession>A0A9D4TEI1</accession>
<dbReference type="EMBL" id="SIDB01000021">
    <property type="protein sequence ID" value="KAI3423404.1"/>
    <property type="molecule type" value="Genomic_DNA"/>
</dbReference>
<comment type="caution">
    <text evidence="1">The sequence shown here is derived from an EMBL/GenBank/DDBJ whole genome shotgun (WGS) entry which is preliminary data.</text>
</comment>
<dbReference type="AlphaFoldDB" id="A0A9D4TEI1"/>
<sequence>MPPAAAAQAAVAESLHLLRFPPDASEEDVSRVVDAIWSLQYAAAGPICASAGPLPAALARMPPPAAACSHAVLFRYGTEAALQRFQAQPRVRLMLSGADAPQGTAITTLNFLGAVPNELEAVFRRGGQWEAGLELVLALAVQEGSEAGDASEFLSLSRQLAVSPAFGAVQCSYGRCLSVVRHGSGGNGGGGEEGGPGSAELAAPDMLLLARFEGEEQLRQFLCCPPLAALLEGDERLGLRALWSCALATVPSDSSSSRPVQGGLV</sequence>
<gene>
    <name evidence="1" type="ORF">D9Q98_010621</name>
</gene>
<name>A0A9D4TEI1_CHLVU</name>
<reference evidence="1" key="1">
    <citation type="journal article" date="2019" name="Plant J.">
        <title>Chlorella vulgaris genome assembly and annotation reveals the molecular basis for metabolic acclimation to high light conditions.</title>
        <authorList>
            <person name="Cecchin M."/>
            <person name="Marcolungo L."/>
            <person name="Rossato M."/>
            <person name="Girolomoni L."/>
            <person name="Cosentino E."/>
            <person name="Cuine S."/>
            <person name="Li-Beisson Y."/>
            <person name="Delledonne M."/>
            <person name="Ballottari M."/>
        </authorList>
    </citation>
    <scope>NUCLEOTIDE SEQUENCE</scope>
    <source>
        <strain evidence="1">211/11P</strain>
    </source>
</reference>
<protein>
    <submittedName>
        <fullName evidence="1">Uncharacterized protein</fullName>
    </submittedName>
</protein>
<evidence type="ECO:0000313" key="2">
    <source>
        <dbReference type="Proteomes" id="UP001055712"/>
    </source>
</evidence>
<reference evidence="1" key="2">
    <citation type="submission" date="2020-11" db="EMBL/GenBank/DDBJ databases">
        <authorList>
            <person name="Cecchin M."/>
            <person name="Marcolungo L."/>
            <person name="Rossato M."/>
            <person name="Girolomoni L."/>
            <person name="Cosentino E."/>
            <person name="Cuine S."/>
            <person name="Li-Beisson Y."/>
            <person name="Delledonne M."/>
            <person name="Ballottari M."/>
        </authorList>
    </citation>
    <scope>NUCLEOTIDE SEQUENCE</scope>
    <source>
        <strain evidence="1">211/11P</strain>
        <tissue evidence="1">Whole cell</tissue>
    </source>
</reference>
<dbReference type="OrthoDB" id="514769at2759"/>
<dbReference type="Proteomes" id="UP001055712">
    <property type="component" value="Unassembled WGS sequence"/>
</dbReference>
<organism evidence="1 2">
    <name type="scientific">Chlorella vulgaris</name>
    <name type="common">Green alga</name>
    <dbReference type="NCBI Taxonomy" id="3077"/>
    <lineage>
        <taxon>Eukaryota</taxon>
        <taxon>Viridiplantae</taxon>
        <taxon>Chlorophyta</taxon>
        <taxon>core chlorophytes</taxon>
        <taxon>Trebouxiophyceae</taxon>
        <taxon>Chlorellales</taxon>
        <taxon>Chlorellaceae</taxon>
        <taxon>Chlorella clade</taxon>
        <taxon>Chlorella</taxon>
    </lineage>
</organism>
<evidence type="ECO:0000313" key="1">
    <source>
        <dbReference type="EMBL" id="KAI3423404.1"/>
    </source>
</evidence>